<evidence type="ECO:0008006" key="3">
    <source>
        <dbReference type="Google" id="ProtNLM"/>
    </source>
</evidence>
<evidence type="ECO:0000313" key="1">
    <source>
        <dbReference type="EMBL" id="MBB4064025.1"/>
    </source>
</evidence>
<dbReference type="AlphaFoldDB" id="A0A7W6NJ59"/>
<organism evidence="1 2">
    <name type="scientific">Gellertiella hungarica</name>
    <dbReference type="NCBI Taxonomy" id="1572859"/>
    <lineage>
        <taxon>Bacteria</taxon>
        <taxon>Pseudomonadati</taxon>
        <taxon>Pseudomonadota</taxon>
        <taxon>Alphaproteobacteria</taxon>
        <taxon>Hyphomicrobiales</taxon>
        <taxon>Rhizobiaceae</taxon>
        <taxon>Gellertiella</taxon>
    </lineage>
</organism>
<name>A0A7W6NJ59_9HYPH</name>
<evidence type="ECO:0000313" key="2">
    <source>
        <dbReference type="Proteomes" id="UP000528286"/>
    </source>
</evidence>
<gene>
    <name evidence="1" type="ORF">GGR23_001202</name>
</gene>
<accession>A0A7W6NJ59</accession>
<reference evidence="1 2" key="1">
    <citation type="submission" date="2020-08" db="EMBL/GenBank/DDBJ databases">
        <title>Genomic Encyclopedia of Type Strains, Phase IV (KMG-IV): sequencing the most valuable type-strain genomes for metagenomic binning, comparative biology and taxonomic classification.</title>
        <authorList>
            <person name="Goeker M."/>
        </authorList>
    </citation>
    <scope>NUCLEOTIDE SEQUENCE [LARGE SCALE GENOMIC DNA]</scope>
    <source>
        <strain evidence="1 2">DSM 29853</strain>
    </source>
</reference>
<proteinExistence type="predicted"/>
<comment type="caution">
    <text evidence="1">The sequence shown here is derived from an EMBL/GenBank/DDBJ whole genome shotgun (WGS) entry which is preliminary data.</text>
</comment>
<sequence>MEFTFDTRQLQFAFTKLEKKALPAAQAGFLNGIAFAARKQLLSHADKTIEGKPTPWTKKGFVVDKAVPGKAPEAAVRIQPQQAAYMTYLISGGTRHAGDPGATKFDVRVEGAKDGLNSFGNMKKNYLRQVARKAKTEKTKRARLAKKRENLRKKGLSTAPARWMNNNPSGKPGIFFGKIGAKRGYWERARMHDGDYKIKLLVAFSDDAKYRPTFAWNDEIMKSIRIQNTTKLFDAELARALKTIS</sequence>
<dbReference type="RefSeq" id="WP_183365267.1">
    <property type="nucleotide sequence ID" value="NZ_JACIEZ010000002.1"/>
</dbReference>
<protein>
    <recommendedName>
        <fullName evidence="3">Phage protein</fullName>
    </recommendedName>
</protein>
<dbReference type="Proteomes" id="UP000528286">
    <property type="component" value="Unassembled WGS sequence"/>
</dbReference>
<dbReference type="EMBL" id="JACIEZ010000002">
    <property type="protein sequence ID" value="MBB4064025.1"/>
    <property type="molecule type" value="Genomic_DNA"/>
</dbReference>
<keyword evidence="2" id="KW-1185">Reference proteome</keyword>